<gene>
    <name evidence="7" type="ORF">NCTC11421_00499</name>
</gene>
<feature type="transmembrane region" description="Helical" evidence="6">
    <location>
        <begin position="84"/>
        <end position="105"/>
    </location>
</feature>
<keyword evidence="3 6" id="KW-0812">Transmembrane</keyword>
<evidence type="ECO:0000256" key="4">
    <source>
        <dbReference type="ARBA" id="ARBA00022989"/>
    </source>
</evidence>
<organism evidence="7">
    <name type="scientific">Neisseria gonorrhoeae</name>
    <dbReference type="NCBI Taxonomy" id="485"/>
    <lineage>
        <taxon>Bacteria</taxon>
        <taxon>Pseudomonadati</taxon>
        <taxon>Pseudomonadota</taxon>
        <taxon>Betaproteobacteria</taxon>
        <taxon>Neisseriales</taxon>
        <taxon>Neisseriaceae</taxon>
        <taxon>Neisseria</taxon>
    </lineage>
</organism>
<keyword evidence="2" id="KW-0813">Transport</keyword>
<evidence type="ECO:0000256" key="5">
    <source>
        <dbReference type="ARBA" id="ARBA00023136"/>
    </source>
</evidence>
<dbReference type="AlphaFoldDB" id="A0A378VTR4"/>
<protein>
    <submittedName>
        <fullName evidence="7">Putative sodium dependent ion transport protein</fullName>
    </submittedName>
</protein>
<dbReference type="InterPro" id="IPR037272">
    <property type="entry name" value="SNS_sf"/>
</dbReference>
<dbReference type="SUPFAM" id="SSF161070">
    <property type="entry name" value="SNF-like"/>
    <property type="match status" value="1"/>
</dbReference>
<evidence type="ECO:0000256" key="1">
    <source>
        <dbReference type="ARBA" id="ARBA00004141"/>
    </source>
</evidence>
<evidence type="ECO:0000313" key="7">
    <source>
        <dbReference type="EMBL" id="SUA20417.1"/>
    </source>
</evidence>
<dbReference type="PANTHER" id="PTHR42948">
    <property type="entry name" value="TRANSPORTER"/>
    <property type="match status" value="1"/>
</dbReference>
<dbReference type="PROSITE" id="PS50267">
    <property type="entry name" value="NA_NEUROTRAN_SYMP_3"/>
    <property type="match status" value="1"/>
</dbReference>
<comment type="subcellular location">
    <subcellularLocation>
        <location evidence="1">Membrane</location>
        <topology evidence="1">Multi-pass membrane protein</topology>
    </subcellularLocation>
</comment>
<proteinExistence type="predicted"/>
<dbReference type="GO" id="GO:0016020">
    <property type="term" value="C:membrane"/>
    <property type="evidence" value="ECO:0007669"/>
    <property type="project" value="UniProtKB-SubCell"/>
</dbReference>
<evidence type="ECO:0000256" key="3">
    <source>
        <dbReference type="ARBA" id="ARBA00022692"/>
    </source>
</evidence>
<sequence length="148" mass="16518">MKMPFGTVLFAVFMLLVVFATLTSAFSMLETVIASTIRQDERKRKNILGLSARLFSLSASRPRCLSAYGVSLRFRQNHFDLWDYVISAVIMPIGALSVSIFTAWIQDKQSVLKDAGAGSTVPRAVLLLWLNTLRYLAPIAIIIVFVNF</sequence>
<dbReference type="InterPro" id="IPR000175">
    <property type="entry name" value="Na/ntran_symport"/>
</dbReference>
<dbReference type="PANTHER" id="PTHR42948:SF1">
    <property type="entry name" value="TRANSPORTER"/>
    <property type="match status" value="1"/>
</dbReference>
<reference evidence="7" key="1">
    <citation type="submission" date="2018-06" db="EMBL/GenBank/DDBJ databases">
        <authorList>
            <consortium name="Pathogen Informatics"/>
            <person name="Doyle S."/>
        </authorList>
    </citation>
    <scope>NUCLEOTIDE SEQUENCE [LARGE SCALE GENOMIC DNA]</scope>
    <source>
        <strain evidence="7">NCTC11421</strain>
    </source>
</reference>
<evidence type="ECO:0000256" key="2">
    <source>
        <dbReference type="ARBA" id="ARBA00022448"/>
    </source>
</evidence>
<name>A0A378VTR4_NEIGO</name>
<evidence type="ECO:0000256" key="6">
    <source>
        <dbReference type="SAM" id="Phobius"/>
    </source>
</evidence>
<keyword evidence="4 6" id="KW-1133">Transmembrane helix</keyword>
<dbReference type="EMBL" id="UGRI01000001">
    <property type="protein sequence ID" value="SUA20417.1"/>
    <property type="molecule type" value="Genomic_DNA"/>
</dbReference>
<keyword evidence="5 6" id="KW-0472">Membrane</keyword>
<accession>A0A378VTR4</accession>
<feature type="transmembrane region" description="Helical" evidence="6">
    <location>
        <begin position="126"/>
        <end position="146"/>
    </location>
</feature>